<organism evidence="1 2">
    <name type="scientific">Nocardioides panacis</name>
    <dbReference type="NCBI Taxonomy" id="2849501"/>
    <lineage>
        <taxon>Bacteria</taxon>
        <taxon>Bacillati</taxon>
        <taxon>Actinomycetota</taxon>
        <taxon>Actinomycetes</taxon>
        <taxon>Propionibacteriales</taxon>
        <taxon>Nocardioidaceae</taxon>
        <taxon>Nocardioides</taxon>
    </lineage>
</organism>
<name>A0A975SVQ2_9ACTN</name>
<dbReference type="KEGG" id="nps:KRR39_14415"/>
<evidence type="ECO:0000313" key="1">
    <source>
        <dbReference type="EMBL" id="QWZ06731.1"/>
    </source>
</evidence>
<protein>
    <submittedName>
        <fullName evidence="1">DUF2505 domain-containing protein</fullName>
    </submittedName>
</protein>
<evidence type="ECO:0000313" key="2">
    <source>
        <dbReference type="Proteomes" id="UP000683575"/>
    </source>
</evidence>
<keyword evidence="2" id="KW-1185">Reference proteome</keyword>
<accession>A0A975SVQ2</accession>
<dbReference type="Pfam" id="PF10698">
    <property type="entry name" value="DUF2505"/>
    <property type="match status" value="1"/>
</dbReference>
<reference evidence="1" key="1">
    <citation type="submission" date="2021-06" db="EMBL/GenBank/DDBJ databases">
        <title>Complete genome sequence of Nocardioides sp. G188.</title>
        <authorList>
            <person name="Im W.-T."/>
        </authorList>
    </citation>
    <scope>NUCLEOTIDE SEQUENCE</scope>
    <source>
        <strain evidence="1">G188</strain>
    </source>
</reference>
<sequence>MKYSHQMTYDASPTEVRAMLADPAFREKVCAAMRATRHEVTVEESSPGMTVLVDQTQPADGIPSFAKKFVGDEIQIVQREVWGAGTSSSLLVEIPGKPGALNGSIDLAADGAGTVETVSGDIKVKIPLIGGKLEGLIGDLLTSALKAEQRVGRAWLAGNR</sequence>
<dbReference type="AlphaFoldDB" id="A0A975SVQ2"/>
<dbReference type="EMBL" id="CP077062">
    <property type="protein sequence ID" value="QWZ06731.1"/>
    <property type="molecule type" value="Genomic_DNA"/>
</dbReference>
<proteinExistence type="predicted"/>
<dbReference type="RefSeq" id="WP_216937888.1">
    <property type="nucleotide sequence ID" value="NZ_CP077062.1"/>
</dbReference>
<gene>
    <name evidence="1" type="ORF">KRR39_14415</name>
</gene>
<dbReference type="InterPro" id="IPR019639">
    <property type="entry name" value="DUF2505"/>
</dbReference>
<dbReference type="Proteomes" id="UP000683575">
    <property type="component" value="Chromosome"/>
</dbReference>